<dbReference type="PRINTS" id="PR00740">
    <property type="entry name" value="GLHYDRLASE27"/>
</dbReference>
<dbReference type="GO" id="GO:0000272">
    <property type="term" value="P:polysaccharide catabolic process"/>
    <property type="evidence" value="ECO:0007669"/>
    <property type="project" value="UniProtKB-KW"/>
</dbReference>
<feature type="signal peptide" evidence="14">
    <location>
        <begin position="1"/>
        <end position="19"/>
    </location>
</feature>
<evidence type="ECO:0000256" key="7">
    <source>
        <dbReference type="ARBA" id="ARBA00022801"/>
    </source>
</evidence>
<dbReference type="InterPro" id="IPR013780">
    <property type="entry name" value="Glyco_hydro_b"/>
</dbReference>
<dbReference type="PANTHER" id="PTHR11452">
    <property type="entry name" value="ALPHA-GALACTOSIDASE/ALPHA-N-ACETYLGALACTOSAMINIDASE"/>
    <property type="match status" value="1"/>
</dbReference>
<dbReference type="GO" id="GO:0004557">
    <property type="term" value="F:alpha-galactosidase activity"/>
    <property type="evidence" value="ECO:0007669"/>
    <property type="project" value="UniProtKB-EC"/>
</dbReference>
<reference evidence="16 17" key="1">
    <citation type="submission" date="2016-03" db="EMBL/GenBank/DDBJ databases">
        <authorList>
            <person name="Ploux O."/>
        </authorList>
    </citation>
    <scope>NUCLEOTIDE SEQUENCE [LARGE SCALE GENOMIC DNA]</scope>
    <source>
        <strain evidence="16 17">UAMH 11012</strain>
    </source>
</reference>
<dbReference type="Pfam" id="PF17801">
    <property type="entry name" value="Melibiase_C"/>
    <property type="match status" value="1"/>
</dbReference>
<evidence type="ECO:0000313" key="17">
    <source>
        <dbReference type="Proteomes" id="UP000184330"/>
    </source>
</evidence>
<evidence type="ECO:0000259" key="15">
    <source>
        <dbReference type="Pfam" id="PF17801"/>
    </source>
</evidence>
<dbReference type="AlphaFoldDB" id="A0A1L7XFE3"/>
<feature type="chain" id="PRO_5013381271" description="Alpha-galactosidase" evidence="14">
    <location>
        <begin position="20"/>
        <end position="660"/>
    </location>
</feature>
<evidence type="ECO:0000256" key="5">
    <source>
        <dbReference type="ARBA" id="ARBA00022525"/>
    </source>
</evidence>
<sequence length="660" mass="70201">MSFSWALLALGGFLSSVYAAPAELTRRLDNGLAITPPMGWNSYNHYSCSPNQSVIHSNAQALVDLGLKDRGYSFATVDCGWTLPNRTANGSLTWNPARFPDGYFALGDFIHSLGLGFGVYSDAGIQMCMTGEPAQVGGLFHEKQDAETFASWGADLLKYDDCYSEAATGYPNTDYAPVVSPSGRYANMTAALASLSRPIVFQICDWGVDFPSAWAPALGNTWRITNDIIPAYRTIPRILNQAAPQTDFAGPGRWLDLDMLEVGNNIFTIPEEQTHFSLWAILKSPLVIGAALKDTYTSISQSSLDILLNENVIGYNQDSLGVAASFKRRWTEEGYEVWSGPLSGGRTVVALINLEDSARELTLNFPDVGVQKAASVKDIWNGVTSTNTLTSYTAAVQAHGTILLELGGTTAAGTYSASDATTSGQTTTFTKIYGSTTSNNYSLTIHFSSAIEGTSTIQINSTPYTLPAGSSTFTAPLSISEANNNTLTITSSTTPSSLTISEPPSTFYPSTSFSLSGSSSRTSCSAGLCTPVGSKIGYLTPTGSASLNLTSPSTSLAGPKFVNIYFCNNDIALSTSWTTGTNTRNMTVSVNGVTQRMEVPLSGRSSELFSPGLGWEDTGVFGVLVDGFKEGVNEVVVGNAYGNEGLVSYGADFVGLEVLW</sequence>
<dbReference type="InterPro" id="IPR041233">
    <property type="entry name" value="Melibiase_C"/>
</dbReference>
<dbReference type="InterPro" id="IPR017853">
    <property type="entry name" value="GH"/>
</dbReference>
<keyword evidence="7 13" id="KW-0378">Hydrolase</keyword>
<dbReference type="FunFam" id="3.20.20.70:FF:000197">
    <property type="entry name" value="Alpha-galactosidase"/>
    <property type="match status" value="1"/>
</dbReference>
<keyword evidence="17" id="KW-1185">Reference proteome</keyword>
<keyword evidence="5" id="KW-0964">Secreted</keyword>
<keyword evidence="11 13" id="KW-0326">Glycosidase</keyword>
<keyword evidence="6 14" id="KW-0732">Signal</keyword>
<evidence type="ECO:0000313" key="16">
    <source>
        <dbReference type="EMBL" id="CZR63667.1"/>
    </source>
</evidence>
<proteinExistence type="inferred from homology"/>
<evidence type="ECO:0000256" key="11">
    <source>
        <dbReference type="ARBA" id="ARBA00023295"/>
    </source>
</evidence>
<evidence type="ECO:0000256" key="12">
    <source>
        <dbReference type="ARBA" id="ARBA00023326"/>
    </source>
</evidence>
<dbReference type="SUPFAM" id="SSF51445">
    <property type="entry name" value="(Trans)glycosidases"/>
    <property type="match status" value="1"/>
</dbReference>
<dbReference type="FunFam" id="2.60.40.1180:FF:000008">
    <property type="entry name" value="Alpha-galactosidase"/>
    <property type="match status" value="1"/>
</dbReference>
<evidence type="ECO:0000256" key="3">
    <source>
        <dbReference type="ARBA" id="ARBA00009743"/>
    </source>
</evidence>
<dbReference type="EC" id="3.2.1.22" evidence="4 13"/>
<evidence type="ECO:0000256" key="14">
    <source>
        <dbReference type="SAM" id="SignalP"/>
    </source>
</evidence>
<comment type="similarity">
    <text evidence="3 13">Belongs to the glycosyl hydrolase 27 family.</text>
</comment>
<evidence type="ECO:0000256" key="6">
    <source>
        <dbReference type="ARBA" id="ARBA00022729"/>
    </source>
</evidence>
<dbReference type="Gene3D" id="3.20.20.70">
    <property type="entry name" value="Aldolase class I"/>
    <property type="match status" value="1"/>
</dbReference>
<comment type="catalytic activity">
    <reaction evidence="1 13">
        <text>Hydrolysis of terminal, non-reducing alpha-D-galactose residues in alpha-D-galactosides, including galactose oligosaccharides, galactomannans and galactolipids.</text>
        <dbReference type="EC" id="3.2.1.22"/>
    </reaction>
</comment>
<evidence type="ECO:0000256" key="4">
    <source>
        <dbReference type="ARBA" id="ARBA00012755"/>
    </source>
</evidence>
<name>A0A1L7XFE3_9HELO</name>
<dbReference type="InterPro" id="IPR002241">
    <property type="entry name" value="Glyco_hydro_27"/>
</dbReference>
<evidence type="ECO:0000256" key="13">
    <source>
        <dbReference type="RuleBase" id="RU361168"/>
    </source>
</evidence>
<keyword evidence="8 13" id="KW-1015">Disulfide bond</keyword>
<feature type="domain" description="Alpha galactosidase C-terminal" evidence="15">
    <location>
        <begin position="333"/>
        <end position="406"/>
    </location>
</feature>
<evidence type="ECO:0000256" key="10">
    <source>
        <dbReference type="ARBA" id="ARBA00023277"/>
    </source>
</evidence>
<gene>
    <name evidence="16" type="ORF">PAC_13564</name>
</gene>
<dbReference type="GO" id="GO:0005576">
    <property type="term" value="C:extracellular region"/>
    <property type="evidence" value="ECO:0007669"/>
    <property type="project" value="UniProtKB-SubCell"/>
</dbReference>
<evidence type="ECO:0000256" key="1">
    <source>
        <dbReference type="ARBA" id="ARBA00001255"/>
    </source>
</evidence>
<organism evidence="16 17">
    <name type="scientific">Phialocephala subalpina</name>
    <dbReference type="NCBI Taxonomy" id="576137"/>
    <lineage>
        <taxon>Eukaryota</taxon>
        <taxon>Fungi</taxon>
        <taxon>Dikarya</taxon>
        <taxon>Ascomycota</taxon>
        <taxon>Pezizomycotina</taxon>
        <taxon>Leotiomycetes</taxon>
        <taxon>Helotiales</taxon>
        <taxon>Mollisiaceae</taxon>
        <taxon>Phialocephala</taxon>
        <taxon>Phialocephala fortinii species complex</taxon>
    </lineage>
</organism>
<dbReference type="EMBL" id="FJOG01000024">
    <property type="protein sequence ID" value="CZR63667.1"/>
    <property type="molecule type" value="Genomic_DNA"/>
</dbReference>
<dbReference type="Pfam" id="PF16499">
    <property type="entry name" value="Melibiase_2"/>
    <property type="match status" value="1"/>
</dbReference>
<evidence type="ECO:0000256" key="2">
    <source>
        <dbReference type="ARBA" id="ARBA00004613"/>
    </source>
</evidence>
<dbReference type="Gene3D" id="2.60.40.1180">
    <property type="entry name" value="Golgi alpha-mannosidase II"/>
    <property type="match status" value="1"/>
</dbReference>
<accession>A0A1L7XFE3</accession>
<protein>
    <recommendedName>
        <fullName evidence="4 13">Alpha-galactosidase</fullName>
        <ecNumber evidence="4 13">3.2.1.22</ecNumber>
    </recommendedName>
    <alternativeName>
        <fullName evidence="13">Melibiase</fullName>
    </alternativeName>
</protein>
<dbReference type="PANTHER" id="PTHR11452:SF75">
    <property type="entry name" value="ALPHA-GALACTOSIDASE MEL1"/>
    <property type="match status" value="1"/>
</dbReference>
<dbReference type="OrthoDB" id="5795902at2759"/>
<dbReference type="CDD" id="cd14792">
    <property type="entry name" value="GH27"/>
    <property type="match status" value="1"/>
</dbReference>
<dbReference type="Proteomes" id="UP000184330">
    <property type="component" value="Unassembled WGS sequence"/>
</dbReference>
<evidence type="ECO:0000256" key="9">
    <source>
        <dbReference type="ARBA" id="ARBA00023180"/>
    </source>
</evidence>
<keyword evidence="12" id="KW-0624">Polysaccharide degradation</keyword>
<keyword evidence="9" id="KW-0325">Glycoprotein</keyword>
<evidence type="ECO:0000256" key="8">
    <source>
        <dbReference type="ARBA" id="ARBA00023157"/>
    </source>
</evidence>
<keyword evidence="10" id="KW-0119">Carbohydrate metabolism</keyword>
<dbReference type="STRING" id="576137.A0A1L7XFE3"/>
<dbReference type="InterPro" id="IPR013785">
    <property type="entry name" value="Aldolase_TIM"/>
</dbReference>
<comment type="subcellular location">
    <subcellularLocation>
        <location evidence="2">Secreted</location>
    </subcellularLocation>
</comment>
<dbReference type="SUPFAM" id="SSF51011">
    <property type="entry name" value="Glycosyl hydrolase domain"/>
    <property type="match status" value="1"/>
</dbReference>